<feature type="compositionally biased region" description="Polar residues" evidence="1">
    <location>
        <begin position="39"/>
        <end position="55"/>
    </location>
</feature>
<evidence type="ECO:0000313" key="3">
    <source>
        <dbReference type="RefSeq" id="XP_010770142.1"/>
    </source>
</evidence>
<feature type="compositionally biased region" description="Basic and acidic residues" evidence="1">
    <location>
        <begin position="331"/>
        <end position="343"/>
    </location>
</feature>
<feature type="region of interest" description="Disordered" evidence="1">
    <location>
        <begin position="232"/>
        <end position="256"/>
    </location>
</feature>
<dbReference type="RefSeq" id="XP_010770142.1">
    <property type="nucleotide sequence ID" value="XM_010771840.1"/>
</dbReference>
<feature type="region of interest" description="Disordered" evidence="1">
    <location>
        <begin position="33"/>
        <end position="133"/>
    </location>
</feature>
<protein>
    <submittedName>
        <fullName evidence="3">Uncharacterized protein</fullName>
    </submittedName>
</protein>
<evidence type="ECO:0000256" key="1">
    <source>
        <dbReference type="SAM" id="MobiDB-lite"/>
    </source>
</evidence>
<feature type="compositionally biased region" description="Basic and acidic residues" evidence="1">
    <location>
        <begin position="430"/>
        <end position="441"/>
    </location>
</feature>
<reference evidence="3" key="1">
    <citation type="submission" date="2025-08" db="UniProtKB">
        <authorList>
            <consortium name="RefSeq"/>
        </authorList>
    </citation>
    <scope>IDENTIFICATION</scope>
    <source>
        <tissue evidence="3">Muscle</tissue>
    </source>
</reference>
<dbReference type="KEGG" id="ncc:104946084"/>
<proteinExistence type="predicted"/>
<feature type="compositionally biased region" description="Polar residues" evidence="1">
    <location>
        <begin position="120"/>
        <end position="131"/>
    </location>
</feature>
<feature type="compositionally biased region" description="Low complexity" evidence="1">
    <location>
        <begin position="148"/>
        <end position="163"/>
    </location>
</feature>
<dbReference type="Proteomes" id="UP000504611">
    <property type="component" value="Unplaced"/>
</dbReference>
<organism evidence="2 3">
    <name type="scientific">Notothenia coriiceps</name>
    <name type="common">black rockcod</name>
    <dbReference type="NCBI Taxonomy" id="8208"/>
    <lineage>
        <taxon>Eukaryota</taxon>
        <taxon>Metazoa</taxon>
        <taxon>Chordata</taxon>
        <taxon>Craniata</taxon>
        <taxon>Vertebrata</taxon>
        <taxon>Euteleostomi</taxon>
        <taxon>Actinopterygii</taxon>
        <taxon>Neopterygii</taxon>
        <taxon>Teleostei</taxon>
        <taxon>Neoteleostei</taxon>
        <taxon>Acanthomorphata</taxon>
        <taxon>Eupercaria</taxon>
        <taxon>Perciformes</taxon>
        <taxon>Notothenioidei</taxon>
        <taxon>Nototheniidae</taxon>
        <taxon>Notothenia</taxon>
    </lineage>
</organism>
<feature type="region of interest" description="Disordered" evidence="1">
    <location>
        <begin position="148"/>
        <end position="206"/>
    </location>
</feature>
<feature type="region of interest" description="Disordered" evidence="1">
    <location>
        <begin position="390"/>
        <end position="447"/>
    </location>
</feature>
<gene>
    <name evidence="3" type="primary">LOC104946084</name>
</gene>
<evidence type="ECO:0000313" key="2">
    <source>
        <dbReference type="Proteomes" id="UP000504611"/>
    </source>
</evidence>
<accession>A0A6I9N0L7</accession>
<feature type="compositionally biased region" description="Low complexity" evidence="1">
    <location>
        <begin position="232"/>
        <end position="243"/>
    </location>
</feature>
<keyword evidence="2" id="KW-1185">Reference proteome</keyword>
<dbReference type="GeneID" id="104946084"/>
<feature type="region of interest" description="Disordered" evidence="1">
    <location>
        <begin position="320"/>
        <end position="343"/>
    </location>
</feature>
<dbReference type="AlphaFoldDB" id="A0A6I9N0L7"/>
<name>A0A6I9N0L7_9TELE</name>
<feature type="compositionally biased region" description="Low complexity" evidence="1">
    <location>
        <begin position="56"/>
        <end position="92"/>
    </location>
</feature>
<dbReference type="OrthoDB" id="416553at2759"/>
<feature type="compositionally biased region" description="Basic and acidic residues" evidence="1">
    <location>
        <begin position="164"/>
        <end position="175"/>
    </location>
</feature>
<sequence>MGPFKAACLRANIFSCRLIPNVLCFPALKRSFEVEETESSTNPSTLTRRNTNPLRSSASSTSSQRSYDQSFRSTEYSSPRSSPSETTNPRSPKTGMRRMELSGGRNPDTASSRRTEMSIEVSSKQIDNSPSAGIARFGLKRPEVSLSNRSTLLDSSSNSTSTNRRAEISMTRQHEPPAPPKRTDSQMSSTPISRIPEPPQRTVELQSPITSPVEAASRKPAMPIFRQSDGLVPSSAVENNNNNHPPPAPSAPLPSLAEPRVEKVERVERVERVQRVQSPVPEPPTARPTERLTPCCICAMLSSLSHTGPYVMVHGGDTKVLPPTQPNTGQRFEDIKTGRHGEGSREIHYTYHKQTGVDRGAALDKCGCVPNGYVFQPGQGLRMDELLREGRGKHSRGDEEEEEWEERDDRGNLWARGSEMKRRRRGNRGGRPEISVKKGEKQAAATRGLCSSDLQHLRQDVQV</sequence>